<dbReference type="PANTHER" id="PTHR35604:SF2">
    <property type="entry name" value="TRANSPOSASE INSH FOR INSERTION SEQUENCE ELEMENT IS5A-RELATED"/>
    <property type="match status" value="1"/>
</dbReference>
<accession>A0ABT6M0T4</accession>
<feature type="region of interest" description="Disordered" evidence="1">
    <location>
        <begin position="449"/>
        <end position="486"/>
    </location>
</feature>
<protein>
    <submittedName>
        <fullName evidence="3">Transposase</fullName>
    </submittedName>
</protein>
<dbReference type="Proteomes" id="UP001160499">
    <property type="component" value="Unassembled WGS sequence"/>
</dbReference>
<dbReference type="Pfam" id="PF05598">
    <property type="entry name" value="DUF772"/>
    <property type="match status" value="1"/>
</dbReference>
<sequence>MVSLHPESHLRIPVETVRTAWAACPKGTPVMLMRDRLDVVFADEDFADLYPTDGRPALSPGQLALVSVLQFAENLSDRRAADAVRTRIDWKYGLGLEPDDPGFDYSVLCEFRARLAEGDAAERLLQVMLQRLVEAGLLRAGGRQRTDSTHVLAAVRNLGRLELVGESLRAALEDLAEADEQWLLPLLEPEWGKRYGRRVEIGKVPGGKPAVAALGETIGRDGAKILTALWGTQAPPGLRRLAQVEILRRIWVHQYYWDSRGKLRWRKGKALPPASLRFDSTYDTDAHYCVKRGTAWRGYRVHFSETCDDTERPDVVVHVATTIATVQDGELTPRIHDDLAGRNMLPDEHVVDSAYVTAGRIERARRVHGVELLSPLDRDHSHQARAGEGFDKSCFAIDWDEQEAACPQGHVSTGWGPMRSGGYEYIQIGFDQATCLACPVRSGPVRSGPVPVHQLPGLSPLDRITAPPSARDPDAQPPRPGHRAMAAPLRDPRWNRIHALRERTGPRPRRARYRGVRKVHVQPVLTALACNVARIADWLNTPAPARRRATRLHTLYASAAHP</sequence>
<dbReference type="InterPro" id="IPR008490">
    <property type="entry name" value="Transposase_InsH_N"/>
</dbReference>
<reference evidence="3 4" key="1">
    <citation type="submission" date="2023-04" db="EMBL/GenBank/DDBJ databases">
        <title>Forest soil microbial communities from Buena Vista Peninsula, Colon Province, Panama.</title>
        <authorList>
            <person name="Bouskill N."/>
        </authorList>
    </citation>
    <scope>NUCLEOTIDE SEQUENCE [LARGE SCALE GENOMIC DNA]</scope>
    <source>
        <strain evidence="3 4">GGS1</strain>
    </source>
</reference>
<proteinExistence type="predicted"/>
<gene>
    <name evidence="3" type="ORF">M2283_009465</name>
</gene>
<dbReference type="PANTHER" id="PTHR35604">
    <property type="entry name" value="TRANSPOSASE INSH FOR INSERTION SEQUENCE ELEMENT IS5A-RELATED"/>
    <property type="match status" value="1"/>
</dbReference>
<organism evidence="3 4">
    <name type="scientific">Streptomyces pseudovenezuelae</name>
    <dbReference type="NCBI Taxonomy" id="67350"/>
    <lineage>
        <taxon>Bacteria</taxon>
        <taxon>Bacillati</taxon>
        <taxon>Actinomycetota</taxon>
        <taxon>Actinomycetes</taxon>
        <taxon>Kitasatosporales</taxon>
        <taxon>Streptomycetaceae</taxon>
        <taxon>Streptomyces</taxon>
        <taxon>Streptomyces aurantiacus group</taxon>
    </lineage>
</organism>
<evidence type="ECO:0000313" key="4">
    <source>
        <dbReference type="Proteomes" id="UP001160499"/>
    </source>
</evidence>
<comment type="caution">
    <text evidence="3">The sequence shown here is derived from an EMBL/GenBank/DDBJ whole genome shotgun (WGS) entry which is preliminary data.</text>
</comment>
<keyword evidence="4" id="KW-1185">Reference proteome</keyword>
<evidence type="ECO:0000313" key="3">
    <source>
        <dbReference type="EMBL" id="MDH6222118.1"/>
    </source>
</evidence>
<evidence type="ECO:0000259" key="2">
    <source>
        <dbReference type="Pfam" id="PF05598"/>
    </source>
</evidence>
<dbReference type="RefSeq" id="WP_432423239.1">
    <property type="nucleotide sequence ID" value="NZ_JARXVH010000029.1"/>
</dbReference>
<feature type="domain" description="Transposase InsH N-terminal" evidence="2">
    <location>
        <begin position="25"/>
        <end position="114"/>
    </location>
</feature>
<dbReference type="EMBL" id="JARXVH010000029">
    <property type="protein sequence ID" value="MDH6222118.1"/>
    <property type="molecule type" value="Genomic_DNA"/>
</dbReference>
<name>A0ABT6M0T4_9ACTN</name>
<evidence type="ECO:0000256" key="1">
    <source>
        <dbReference type="SAM" id="MobiDB-lite"/>
    </source>
</evidence>